<dbReference type="GO" id="GO:0006099">
    <property type="term" value="P:tricarboxylic acid cycle"/>
    <property type="evidence" value="ECO:0007669"/>
    <property type="project" value="InterPro"/>
</dbReference>
<protein>
    <recommendedName>
        <fullName evidence="6">Aspartate ammonia-lyase</fullName>
    </recommendedName>
</protein>
<comment type="caution">
    <text evidence="4">The sequence shown here is derived from an EMBL/GenBank/DDBJ whole genome shotgun (WGS) entry which is preliminary data.</text>
</comment>
<dbReference type="InterPro" id="IPR018951">
    <property type="entry name" value="Fumarase_C_C"/>
</dbReference>
<dbReference type="InterPro" id="IPR008948">
    <property type="entry name" value="L-Aspartase-like"/>
</dbReference>
<name>A0A9Q9RI70_FUSFU</name>
<evidence type="ECO:0000259" key="3">
    <source>
        <dbReference type="Pfam" id="PF10415"/>
    </source>
</evidence>
<dbReference type="SUPFAM" id="SSF48557">
    <property type="entry name" value="L-aspartase-like"/>
    <property type="match status" value="1"/>
</dbReference>
<dbReference type="Gene3D" id="1.10.40.30">
    <property type="entry name" value="Fumarase/aspartase (C-terminal domain)"/>
    <property type="match status" value="1"/>
</dbReference>
<dbReference type="AlphaFoldDB" id="A0A9Q9RI70"/>
<dbReference type="InterPro" id="IPR000362">
    <property type="entry name" value="Fumarate_lyase_fam"/>
</dbReference>
<dbReference type="Gene3D" id="1.20.200.10">
    <property type="entry name" value="Fumarase/aspartase (Central domain)"/>
    <property type="match status" value="1"/>
</dbReference>
<feature type="domain" description="Fumarase C C-terminal" evidence="3">
    <location>
        <begin position="487"/>
        <end position="529"/>
    </location>
</feature>
<gene>
    <name evidence="4" type="ORF">C2S_5466</name>
</gene>
<dbReference type="InterPro" id="IPR022761">
    <property type="entry name" value="Fumarate_lyase_N"/>
</dbReference>
<evidence type="ECO:0000256" key="1">
    <source>
        <dbReference type="ARBA" id="ARBA00023239"/>
    </source>
</evidence>
<keyword evidence="1" id="KW-0456">Lyase</keyword>
<dbReference type="NCBIfam" id="NF008909">
    <property type="entry name" value="PRK12273.1"/>
    <property type="match status" value="1"/>
</dbReference>
<proteinExistence type="predicted"/>
<dbReference type="EMBL" id="CABFJX010000113">
    <property type="protein sequence ID" value="VTT64465.1"/>
    <property type="molecule type" value="Genomic_DNA"/>
</dbReference>
<dbReference type="GO" id="GO:0005829">
    <property type="term" value="C:cytosol"/>
    <property type="evidence" value="ECO:0007669"/>
    <property type="project" value="TreeGrafter"/>
</dbReference>
<dbReference type="Pfam" id="PF00206">
    <property type="entry name" value="Lyase_1"/>
    <property type="match status" value="1"/>
</dbReference>
<sequence>MVSAVLDRLLESHEKVEQASTNTRLAASSSLETISKTVSPAADTMTVTQIISTVVPSEPKPTNGLLVKGANGHKVTVTIETKRLEKDSLGQLELPDDVLYGINTFRAIENFPLSGRPIATWPDFIYAFAVIKQAAARANYEVGTITTEQANAISEACEEVKTGVHDKHFAVDMMEGSGGTSTNMNVNEVIANIVAKNSGRALSDYTFVHPNDHVNMGQSTNDAVPSAMKLAVYRAMEGVLDALQGLADAFAVKRLQYSTLLRLGRTCLQDAQPMTYGQALGAHEAVIRRHRQHLSTIRDSFLVLSMGGTAIGTGFGSKSGYKAAVFKHLSSSLGVAVQPCSDAFDGMQNMDTCARLSAELRNTANSLWKIANDMILLSSGPNGGIAEITLPPVQAGSSIMPGKVNPVIPIAVCQVALAITGNDAAVSMACQQGMLEINHYELLVCDRLFDSIQLLKSVSKTFAKRCVEGLIANKETSEKHLLDASALATALVPSLGYAKVSSIVRSALAEERPFLDVVVERGLLRQDDVLGVLECSVFIE</sequence>
<dbReference type="PANTHER" id="PTHR42696:SF2">
    <property type="entry name" value="ASPARTATE AMMONIA-LYASE"/>
    <property type="match status" value="1"/>
</dbReference>
<dbReference type="GO" id="GO:0008797">
    <property type="term" value="F:aspartate ammonia-lyase activity"/>
    <property type="evidence" value="ECO:0007669"/>
    <property type="project" value="TreeGrafter"/>
</dbReference>
<dbReference type="PRINTS" id="PR00149">
    <property type="entry name" value="FUMRATELYASE"/>
</dbReference>
<reference evidence="4" key="1">
    <citation type="submission" date="2019-05" db="EMBL/GenBank/DDBJ databases">
        <authorList>
            <person name="Piombo E."/>
        </authorList>
    </citation>
    <scope>NUCLEOTIDE SEQUENCE</scope>
    <source>
        <strain evidence="4">C2S</strain>
    </source>
</reference>
<evidence type="ECO:0000259" key="2">
    <source>
        <dbReference type="Pfam" id="PF00206"/>
    </source>
</evidence>
<dbReference type="InterPro" id="IPR051546">
    <property type="entry name" value="Aspartate_Ammonia-Lyase"/>
</dbReference>
<dbReference type="Pfam" id="PF10415">
    <property type="entry name" value="FumaraseC_C"/>
    <property type="match status" value="1"/>
</dbReference>
<organism evidence="4 5">
    <name type="scientific">Fusarium fujikuroi</name>
    <name type="common">Bakanae and foot rot disease fungus</name>
    <name type="synonym">Gibberella fujikuroi</name>
    <dbReference type="NCBI Taxonomy" id="5127"/>
    <lineage>
        <taxon>Eukaryota</taxon>
        <taxon>Fungi</taxon>
        <taxon>Dikarya</taxon>
        <taxon>Ascomycota</taxon>
        <taxon>Pezizomycotina</taxon>
        <taxon>Sordariomycetes</taxon>
        <taxon>Hypocreomycetidae</taxon>
        <taxon>Hypocreales</taxon>
        <taxon>Nectriaceae</taxon>
        <taxon>Fusarium</taxon>
        <taxon>Fusarium fujikuroi species complex</taxon>
    </lineage>
</organism>
<dbReference type="InterPro" id="IPR020557">
    <property type="entry name" value="Fumarate_lyase_CS"/>
</dbReference>
<dbReference type="FunFam" id="1.10.275.10:FF:000001">
    <property type="entry name" value="Fumarate hydratase, mitochondrial"/>
    <property type="match status" value="1"/>
</dbReference>
<accession>A0A9Q9RI70</accession>
<evidence type="ECO:0000313" key="4">
    <source>
        <dbReference type="EMBL" id="VTT64465.1"/>
    </source>
</evidence>
<dbReference type="Gene3D" id="1.10.275.10">
    <property type="entry name" value="Fumarase/aspartase (N-terminal domain)"/>
    <property type="match status" value="1"/>
</dbReference>
<dbReference type="PROSITE" id="PS00163">
    <property type="entry name" value="FUMARATE_LYASES"/>
    <property type="match status" value="1"/>
</dbReference>
<dbReference type="GO" id="GO:0006531">
    <property type="term" value="P:aspartate metabolic process"/>
    <property type="evidence" value="ECO:0007669"/>
    <property type="project" value="TreeGrafter"/>
</dbReference>
<feature type="domain" description="Fumarate lyase N-terminal" evidence="2">
    <location>
        <begin position="91"/>
        <end position="421"/>
    </location>
</feature>
<dbReference type="PANTHER" id="PTHR42696">
    <property type="entry name" value="ASPARTATE AMMONIA-LYASE"/>
    <property type="match status" value="1"/>
</dbReference>
<evidence type="ECO:0000313" key="5">
    <source>
        <dbReference type="Proteomes" id="UP000760494"/>
    </source>
</evidence>
<evidence type="ECO:0008006" key="6">
    <source>
        <dbReference type="Google" id="ProtNLM"/>
    </source>
</evidence>
<dbReference type="Proteomes" id="UP000760494">
    <property type="component" value="Unassembled WGS sequence"/>
</dbReference>
<dbReference type="InterPro" id="IPR024083">
    <property type="entry name" value="Fumarase/histidase_N"/>
</dbReference>